<name>A0ABU2GVY1_9ACTN</name>
<dbReference type="EMBL" id="JAVLUS010000015">
    <property type="protein sequence ID" value="MDS1115591.1"/>
    <property type="molecule type" value="Genomic_DNA"/>
</dbReference>
<dbReference type="Proteomes" id="UP001265083">
    <property type="component" value="Unassembled WGS sequence"/>
</dbReference>
<reference evidence="2 3" key="1">
    <citation type="submission" date="2023-08" db="EMBL/GenBank/DDBJ databases">
        <title>Bioegradation of LLDPE and BLDPE plastic by marine bacteria from coast plastic debris.</title>
        <authorList>
            <person name="Rong Z."/>
        </authorList>
    </citation>
    <scope>NUCLEOTIDE SEQUENCE [LARGE SCALE GENOMIC DNA]</scope>
    <source>
        <strain evidence="2 3">Z-2</strain>
    </source>
</reference>
<comment type="caution">
    <text evidence="2">The sequence shown here is derived from an EMBL/GenBank/DDBJ whole genome shotgun (WGS) entry which is preliminary data.</text>
</comment>
<sequence>MVVVDADDHRFVEQCDELVQNPFAGGGREADAVRGFGREAAGEHRELFPHLTFARRTQSVTPVHHGLEGSMTCRPGASAGHHQRVVLESRGDLDGAEDPDAGGRQFDRQRQTLESQADRLDRGAVVVGDPEAGLCG</sequence>
<proteinExistence type="predicted"/>
<keyword evidence="3" id="KW-1185">Reference proteome</keyword>
<evidence type="ECO:0000313" key="3">
    <source>
        <dbReference type="Proteomes" id="UP001265083"/>
    </source>
</evidence>
<gene>
    <name evidence="2" type="ORF">RD149_17695</name>
</gene>
<protein>
    <submittedName>
        <fullName evidence="2">Uncharacterized protein</fullName>
    </submittedName>
</protein>
<feature type="region of interest" description="Disordered" evidence="1">
    <location>
        <begin position="65"/>
        <end position="108"/>
    </location>
</feature>
<dbReference type="RefSeq" id="WP_310951507.1">
    <property type="nucleotide sequence ID" value="NZ_JAVLUS010000015.1"/>
</dbReference>
<evidence type="ECO:0000256" key="1">
    <source>
        <dbReference type="SAM" id="MobiDB-lite"/>
    </source>
</evidence>
<organism evidence="2 3">
    <name type="scientific">Gordonia westfalica</name>
    <dbReference type="NCBI Taxonomy" id="158898"/>
    <lineage>
        <taxon>Bacteria</taxon>
        <taxon>Bacillati</taxon>
        <taxon>Actinomycetota</taxon>
        <taxon>Actinomycetes</taxon>
        <taxon>Mycobacteriales</taxon>
        <taxon>Gordoniaceae</taxon>
        <taxon>Gordonia</taxon>
    </lineage>
</organism>
<accession>A0ABU2GVY1</accession>
<evidence type="ECO:0000313" key="2">
    <source>
        <dbReference type="EMBL" id="MDS1115591.1"/>
    </source>
</evidence>